<feature type="compositionally biased region" description="Polar residues" evidence="1">
    <location>
        <begin position="275"/>
        <end position="321"/>
    </location>
</feature>
<evidence type="ECO:0000313" key="3">
    <source>
        <dbReference type="Proteomes" id="UP000792457"/>
    </source>
</evidence>
<keyword evidence="3" id="KW-1185">Reference proteome</keyword>
<accession>A0A8K0K4G5</accession>
<dbReference type="EMBL" id="KZ308322">
    <property type="protein sequence ID" value="KAG8227384.1"/>
    <property type="molecule type" value="Genomic_DNA"/>
</dbReference>
<feature type="region of interest" description="Disordered" evidence="1">
    <location>
        <begin position="98"/>
        <end position="123"/>
    </location>
</feature>
<evidence type="ECO:0000256" key="1">
    <source>
        <dbReference type="SAM" id="MobiDB-lite"/>
    </source>
</evidence>
<feature type="region of interest" description="Disordered" evidence="1">
    <location>
        <begin position="1"/>
        <end position="46"/>
    </location>
</feature>
<dbReference type="Proteomes" id="UP000792457">
    <property type="component" value="Unassembled WGS sequence"/>
</dbReference>
<protein>
    <submittedName>
        <fullName evidence="2">Uncharacterized protein</fullName>
    </submittedName>
</protein>
<feature type="region of interest" description="Disordered" evidence="1">
    <location>
        <begin position="241"/>
        <end position="321"/>
    </location>
</feature>
<feature type="compositionally biased region" description="Polar residues" evidence="1">
    <location>
        <begin position="98"/>
        <end position="109"/>
    </location>
</feature>
<dbReference type="AlphaFoldDB" id="A0A8K0K4G5"/>
<evidence type="ECO:0000313" key="2">
    <source>
        <dbReference type="EMBL" id="KAG8227384.1"/>
    </source>
</evidence>
<reference evidence="2" key="2">
    <citation type="submission" date="2017-10" db="EMBL/GenBank/DDBJ databases">
        <title>Ladona fulva Genome sequencing and assembly.</title>
        <authorList>
            <person name="Murali S."/>
            <person name="Richards S."/>
            <person name="Bandaranaike D."/>
            <person name="Bellair M."/>
            <person name="Blankenburg K."/>
            <person name="Chao H."/>
            <person name="Dinh H."/>
            <person name="Doddapaneni H."/>
            <person name="Dugan-Rocha S."/>
            <person name="Elkadiri S."/>
            <person name="Gnanaolivu R."/>
            <person name="Hernandez B."/>
            <person name="Skinner E."/>
            <person name="Javaid M."/>
            <person name="Lee S."/>
            <person name="Li M."/>
            <person name="Ming W."/>
            <person name="Munidasa M."/>
            <person name="Muniz J."/>
            <person name="Nguyen L."/>
            <person name="Hughes D."/>
            <person name="Osuji N."/>
            <person name="Pu L.-L."/>
            <person name="Puazo M."/>
            <person name="Qu C."/>
            <person name="Quiroz J."/>
            <person name="Raj R."/>
            <person name="Weissenberger G."/>
            <person name="Xin Y."/>
            <person name="Zou X."/>
            <person name="Han Y."/>
            <person name="Worley K."/>
            <person name="Muzny D."/>
            <person name="Gibbs R."/>
        </authorList>
    </citation>
    <scope>NUCLEOTIDE SEQUENCE</scope>
    <source>
        <strain evidence="2">Sampled in the wild</strain>
    </source>
</reference>
<feature type="non-terminal residue" evidence="2">
    <location>
        <position position="1"/>
    </location>
</feature>
<comment type="caution">
    <text evidence="2">The sequence shown here is derived from an EMBL/GenBank/DDBJ whole genome shotgun (WGS) entry which is preliminary data.</text>
</comment>
<gene>
    <name evidence="2" type="ORF">J437_LFUL000392</name>
</gene>
<name>A0A8K0K4G5_LADFU</name>
<feature type="compositionally biased region" description="Low complexity" evidence="1">
    <location>
        <begin position="1"/>
        <end position="17"/>
    </location>
</feature>
<reference evidence="2" key="1">
    <citation type="submission" date="2013-04" db="EMBL/GenBank/DDBJ databases">
        <authorList>
            <person name="Qu J."/>
            <person name="Murali S.C."/>
            <person name="Bandaranaike D."/>
            <person name="Bellair M."/>
            <person name="Blankenburg K."/>
            <person name="Chao H."/>
            <person name="Dinh H."/>
            <person name="Doddapaneni H."/>
            <person name="Downs B."/>
            <person name="Dugan-Rocha S."/>
            <person name="Elkadiri S."/>
            <person name="Gnanaolivu R.D."/>
            <person name="Hernandez B."/>
            <person name="Javaid M."/>
            <person name="Jayaseelan J.C."/>
            <person name="Lee S."/>
            <person name="Li M."/>
            <person name="Ming W."/>
            <person name="Munidasa M."/>
            <person name="Muniz J."/>
            <person name="Nguyen L."/>
            <person name="Ongeri F."/>
            <person name="Osuji N."/>
            <person name="Pu L.-L."/>
            <person name="Puazo M."/>
            <person name="Qu C."/>
            <person name="Quiroz J."/>
            <person name="Raj R."/>
            <person name="Weissenberger G."/>
            <person name="Xin Y."/>
            <person name="Zou X."/>
            <person name="Han Y."/>
            <person name="Richards S."/>
            <person name="Worley K."/>
            <person name="Muzny D."/>
            <person name="Gibbs R."/>
        </authorList>
    </citation>
    <scope>NUCLEOTIDE SEQUENCE</scope>
    <source>
        <strain evidence="2">Sampled in the wild</strain>
    </source>
</reference>
<organism evidence="2 3">
    <name type="scientific">Ladona fulva</name>
    <name type="common">Scarce chaser dragonfly</name>
    <name type="synonym">Libellula fulva</name>
    <dbReference type="NCBI Taxonomy" id="123851"/>
    <lineage>
        <taxon>Eukaryota</taxon>
        <taxon>Metazoa</taxon>
        <taxon>Ecdysozoa</taxon>
        <taxon>Arthropoda</taxon>
        <taxon>Hexapoda</taxon>
        <taxon>Insecta</taxon>
        <taxon>Pterygota</taxon>
        <taxon>Palaeoptera</taxon>
        <taxon>Odonata</taxon>
        <taxon>Epiprocta</taxon>
        <taxon>Anisoptera</taxon>
        <taxon>Libelluloidea</taxon>
        <taxon>Libellulidae</taxon>
        <taxon>Ladona</taxon>
    </lineage>
</organism>
<proteinExistence type="predicted"/>
<sequence>MPNISAEPVSPASGAPSSPRPLPHPPHLHNPSSSPPTGLNVLVHPQLFRPTSHTSSLYSPETPTSHWTAQYPSSILAPNVMGMGGDGEAHIVESRWSAEQASTPTASDNEIQEEERIEEEKRGKGQLYHSMKNQLLSEEMEVECEVGEYVMEECRDQEDREREEDGEYEDEDILHYKAHQKMVASEENFQEGDGGGEMIEGNSRISGKKFHMGDKYLFPYTDGDNVGGYLMSMQGGVLTSSINDVNHPRERRSCSPPPLSSPTLRHLHPLSHSHQSGQQQYHYNPSSSLLYGTRTNNLHTASSANLPPVQSSHPISNISES</sequence>